<dbReference type="OrthoDB" id="3182995at2759"/>
<name>A0A9P5Z375_9AGAR</name>
<comment type="caution">
    <text evidence="1">The sequence shown here is derived from an EMBL/GenBank/DDBJ whole genome shotgun (WGS) entry which is preliminary data.</text>
</comment>
<evidence type="ECO:0000313" key="1">
    <source>
        <dbReference type="EMBL" id="KAF9480304.1"/>
    </source>
</evidence>
<dbReference type="EMBL" id="MU155197">
    <property type="protein sequence ID" value="KAF9480304.1"/>
    <property type="molecule type" value="Genomic_DNA"/>
</dbReference>
<gene>
    <name evidence="1" type="ORF">BDN70DRAFT_857122</name>
</gene>
<protein>
    <submittedName>
        <fullName evidence="1">Uncharacterized protein</fullName>
    </submittedName>
</protein>
<dbReference type="Proteomes" id="UP000807469">
    <property type="component" value="Unassembled WGS sequence"/>
</dbReference>
<evidence type="ECO:0000313" key="2">
    <source>
        <dbReference type="Proteomes" id="UP000807469"/>
    </source>
</evidence>
<organism evidence="1 2">
    <name type="scientific">Pholiota conissans</name>
    <dbReference type="NCBI Taxonomy" id="109636"/>
    <lineage>
        <taxon>Eukaryota</taxon>
        <taxon>Fungi</taxon>
        <taxon>Dikarya</taxon>
        <taxon>Basidiomycota</taxon>
        <taxon>Agaricomycotina</taxon>
        <taxon>Agaricomycetes</taxon>
        <taxon>Agaricomycetidae</taxon>
        <taxon>Agaricales</taxon>
        <taxon>Agaricineae</taxon>
        <taxon>Strophariaceae</taxon>
        <taxon>Pholiota</taxon>
    </lineage>
</organism>
<reference evidence="1" key="1">
    <citation type="submission" date="2020-11" db="EMBL/GenBank/DDBJ databases">
        <authorList>
            <consortium name="DOE Joint Genome Institute"/>
            <person name="Ahrendt S."/>
            <person name="Riley R."/>
            <person name="Andreopoulos W."/>
            <person name="Labutti K."/>
            <person name="Pangilinan J."/>
            <person name="Ruiz-Duenas F.J."/>
            <person name="Barrasa J.M."/>
            <person name="Sanchez-Garcia M."/>
            <person name="Camarero S."/>
            <person name="Miyauchi S."/>
            <person name="Serrano A."/>
            <person name="Linde D."/>
            <person name="Babiker R."/>
            <person name="Drula E."/>
            <person name="Ayuso-Fernandez I."/>
            <person name="Pacheco R."/>
            <person name="Padilla G."/>
            <person name="Ferreira P."/>
            <person name="Barriuso J."/>
            <person name="Kellner H."/>
            <person name="Castanera R."/>
            <person name="Alfaro M."/>
            <person name="Ramirez L."/>
            <person name="Pisabarro A.G."/>
            <person name="Kuo A."/>
            <person name="Tritt A."/>
            <person name="Lipzen A."/>
            <person name="He G."/>
            <person name="Yan M."/>
            <person name="Ng V."/>
            <person name="Cullen D."/>
            <person name="Martin F."/>
            <person name="Rosso M.-N."/>
            <person name="Henrissat B."/>
            <person name="Hibbett D."/>
            <person name="Martinez A.T."/>
            <person name="Grigoriev I.V."/>
        </authorList>
    </citation>
    <scope>NUCLEOTIDE SEQUENCE</scope>
    <source>
        <strain evidence="1">CIRM-BRFM 674</strain>
    </source>
</reference>
<dbReference type="AlphaFoldDB" id="A0A9P5Z375"/>
<proteinExistence type="predicted"/>
<sequence>MSFIRNPSNLKRPKVILGKIEVIELDSDSDSGSNFKKTTTVMATRTVILKFSMSRAALVTLELEYRFYTQQLVALQGNVIPKCFGLFKGTFGKMTLGCLILEHCEETPLSSSRKFMYGLCRIHEAGIMLNHRSDQRHSVPQGRDPRIIDFSRASIHVCPGACPAPLPDERSAKVRLLNRDGKLGCRELIDMERDSACVAKEIADSKNIAGQVSRFPFDDHMQTNQFAIDLV</sequence>
<keyword evidence="2" id="KW-1185">Reference proteome</keyword>
<accession>A0A9P5Z375</accession>